<dbReference type="PANTHER" id="PTHR30349:SF64">
    <property type="entry name" value="PROPHAGE INTEGRASE INTD-RELATED"/>
    <property type="match status" value="1"/>
</dbReference>
<proteinExistence type="predicted"/>
<name>A0A242M840_CABSO</name>
<dbReference type="InterPro" id="IPR013762">
    <property type="entry name" value="Integrase-like_cat_sf"/>
</dbReference>
<dbReference type="Pfam" id="PF00589">
    <property type="entry name" value="Phage_integrase"/>
    <property type="match status" value="1"/>
</dbReference>
<comment type="caution">
    <text evidence="4">The sequence shown here is derived from an EMBL/GenBank/DDBJ whole genome shotgun (WGS) entry which is preliminary data.</text>
</comment>
<keyword evidence="1" id="KW-0229">DNA integration</keyword>
<dbReference type="InterPro" id="IPR011010">
    <property type="entry name" value="DNA_brk_join_enz"/>
</dbReference>
<keyword evidence="2" id="KW-0233">DNA recombination</keyword>
<organism evidence="4 5">
    <name type="scientific">Caballeronia sordidicola</name>
    <name type="common">Burkholderia sordidicola</name>
    <dbReference type="NCBI Taxonomy" id="196367"/>
    <lineage>
        <taxon>Bacteria</taxon>
        <taxon>Pseudomonadati</taxon>
        <taxon>Pseudomonadota</taxon>
        <taxon>Betaproteobacteria</taxon>
        <taxon>Burkholderiales</taxon>
        <taxon>Burkholderiaceae</taxon>
        <taxon>Caballeronia</taxon>
    </lineage>
</organism>
<protein>
    <submittedName>
        <fullName evidence="4">Putative integrase/recombinase</fullName>
    </submittedName>
</protein>
<evidence type="ECO:0000256" key="1">
    <source>
        <dbReference type="ARBA" id="ARBA00022908"/>
    </source>
</evidence>
<dbReference type="Gene3D" id="1.10.443.10">
    <property type="entry name" value="Intergrase catalytic core"/>
    <property type="match status" value="1"/>
</dbReference>
<dbReference type="EMBL" id="NBTY01000196">
    <property type="protein sequence ID" value="OTP67396.1"/>
    <property type="molecule type" value="Genomic_DNA"/>
</dbReference>
<evidence type="ECO:0000256" key="2">
    <source>
        <dbReference type="ARBA" id="ARBA00023172"/>
    </source>
</evidence>
<dbReference type="GO" id="GO:0015074">
    <property type="term" value="P:DNA integration"/>
    <property type="evidence" value="ECO:0007669"/>
    <property type="project" value="UniProtKB-KW"/>
</dbReference>
<dbReference type="RefSeq" id="WP_086383307.1">
    <property type="nucleotide sequence ID" value="NZ_NBTY01000196.1"/>
</dbReference>
<dbReference type="InterPro" id="IPR002104">
    <property type="entry name" value="Integrase_catalytic"/>
</dbReference>
<dbReference type="SUPFAM" id="SSF56349">
    <property type="entry name" value="DNA breaking-rejoining enzymes"/>
    <property type="match status" value="1"/>
</dbReference>
<dbReference type="GO" id="GO:0003677">
    <property type="term" value="F:DNA binding"/>
    <property type="evidence" value="ECO:0007669"/>
    <property type="project" value="InterPro"/>
</dbReference>
<sequence>MKLIDVVTAYVGMQRSLGMKFTAADRLLRQYAREMGDVGVADVESEAVAKFLQGDGPLTATWRLKYNVLSGLYRFAVSRGYCETCPLPENVPKLPPSQTPYVYSTEELRRLVEATPTLYNYRSCQQDSMFRTLILLLYGSGLRVGEALRLTIPDVDLIDRVIVVRDTKFFKTRIVPIGPRLSAELAAHIERRRHLPMPSGESSRLFTSFTGQGWPYSQVITLFQRLRRAAHIECPEGELHPPRLHDLRHTAAVHRVVAWYRDGKDVQRLLPQLATYLGHVDIKSTQRYLRMTPELLDEASRRFAQYAQCGGDHE</sequence>
<evidence type="ECO:0000313" key="5">
    <source>
        <dbReference type="Proteomes" id="UP000194546"/>
    </source>
</evidence>
<dbReference type="PANTHER" id="PTHR30349">
    <property type="entry name" value="PHAGE INTEGRASE-RELATED"/>
    <property type="match status" value="1"/>
</dbReference>
<evidence type="ECO:0000259" key="3">
    <source>
        <dbReference type="PROSITE" id="PS51898"/>
    </source>
</evidence>
<accession>A0A242M840</accession>
<gene>
    <name evidence="4" type="ORF">PAMC26510_31165</name>
</gene>
<dbReference type="PROSITE" id="PS51898">
    <property type="entry name" value="TYR_RECOMBINASE"/>
    <property type="match status" value="1"/>
</dbReference>
<dbReference type="AlphaFoldDB" id="A0A242M840"/>
<feature type="domain" description="Tyr recombinase" evidence="3">
    <location>
        <begin position="98"/>
        <end position="301"/>
    </location>
</feature>
<dbReference type="GO" id="GO:0006310">
    <property type="term" value="P:DNA recombination"/>
    <property type="evidence" value="ECO:0007669"/>
    <property type="project" value="UniProtKB-KW"/>
</dbReference>
<evidence type="ECO:0000313" key="4">
    <source>
        <dbReference type="EMBL" id="OTP67396.1"/>
    </source>
</evidence>
<reference evidence="4 5" key="1">
    <citation type="submission" date="2017-03" db="EMBL/GenBank/DDBJ databases">
        <title>Genome analysis of strain PAMC 26510.</title>
        <authorList>
            <person name="Oh H.-M."/>
            <person name="Yang J.-A."/>
        </authorList>
    </citation>
    <scope>NUCLEOTIDE SEQUENCE [LARGE SCALE GENOMIC DNA]</scope>
    <source>
        <strain evidence="4 5">PAMC 26510</strain>
    </source>
</reference>
<dbReference type="Proteomes" id="UP000194546">
    <property type="component" value="Unassembled WGS sequence"/>
</dbReference>
<dbReference type="InterPro" id="IPR050090">
    <property type="entry name" value="Tyrosine_recombinase_XerCD"/>
</dbReference>